<protein>
    <recommendedName>
        <fullName evidence="8">NB-ARC domain-containing protein</fullName>
    </recommendedName>
</protein>
<sequence>MTNGEIHVVDTGITCIYPGGDNPKADLVFVHGLGGHPQKTWSTESCKPKASITKRLAKALLPQLKTGSSKTREKSTDGSLAVAEQTQPNSVSESSDQEVFWPRDLLPKDVKDVRVMTFGYYSNPGDSSQDNLYTLSKSLLGKVAKERTCAPNRPIIFVVHSLGGILAKFALKISQDSTGVDAKLKAIRDSTKGVIFFGTPHSGSDMAKWGEMLRRIAGIFAVTNSTLLAALDSKHNNGQLEELSVNFAKMLGPSNEGKFQVFSFRETKPLVVPLDSSVIISEWAGDSTIPDNHRDICKFAGSKDPKYTDFVNELQQRFLDNLREDAGLEVNHHYAVPIETVQSYTERSELWKDLEEKLQIRHRKASVPYAVALQGLGGVGKSQLALKYAESKRDRYNPILWIDATDEEAAHSSFRRCAAELGLPDDQHEKRTSALADNRALQRVLRWLRDKKEMDDEWLVIVDNADDVSWGIKEAMPKGGRGSIIITSQDNRSHMLVPQGCERIEVGVMSSQEGMTLLLQHLDLDKEVAIDTIRMLCVQVVEELGCLPLAIDLAGAYIGNDSASPELALRQYLEDYATHRDELLKKDEFQGLMATKKTVWTVWDTTLQRLTKDTDQPHLLLTFLAQFKGTVIQDEIFRLAALGTSLLDDGLADEISIKLRPFFPVNEGRWDSFQYRQGRDLLVRYGLLQRVEGAWAGVTMHKLVQWRASQNEQIGSWLWWYMIYILAACCQITKEKHRPEFRRHLVVHLPDADGGFSGVSGDAEKHRDFICSTFGGVYYDEGRWEEAEKLFVQVMKTCKTKL</sequence>
<dbReference type="AlphaFoldDB" id="A0A2B7XRL4"/>
<accession>A0A2B7XRL4</accession>
<dbReference type="InterPro" id="IPR029058">
    <property type="entry name" value="AB_hydrolase_fold"/>
</dbReference>
<evidence type="ECO:0000313" key="10">
    <source>
        <dbReference type="Proteomes" id="UP000223968"/>
    </source>
</evidence>
<dbReference type="InterPro" id="IPR052374">
    <property type="entry name" value="SERAC1"/>
</dbReference>
<dbReference type="InterPro" id="IPR027417">
    <property type="entry name" value="P-loop_NTPase"/>
</dbReference>
<evidence type="ECO:0000256" key="3">
    <source>
        <dbReference type="ARBA" id="ARBA00004370"/>
    </source>
</evidence>
<dbReference type="InterPro" id="IPR002182">
    <property type="entry name" value="NB-ARC"/>
</dbReference>
<keyword evidence="5" id="KW-0496">Mitochondrion</keyword>
<evidence type="ECO:0000256" key="7">
    <source>
        <dbReference type="SAM" id="MobiDB-lite"/>
    </source>
</evidence>
<evidence type="ECO:0000313" key="9">
    <source>
        <dbReference type="EMBL" id="PGH11272.1"/>
    </source>
</evidence>
<evidence type="ECO:0000256" key="2">
    <source>
        <dbReference type="ARBA" id="ARBA00004240"/>
    </source>
</evidence>
<dbReference type="Pfam" id="PF00931">
    <property type="entry name" value="NB-ARC"/>
    <property type="match status" value="1"/>
</dbReference>
<name>A0A2B7XRL4_9EURO</name>
<dbReference type="Gene3D" id="3.40.50.300">
    <property type="entry name" value="P-loop containing nucleotide triphosphate hydrolases"/>
    <property type="match status" value="1"/>
</dbReference>
<evidence type="ECO:0000256" key="5">
    <source>
        <dbReference type="ARBA" id="ARBA00023128"/>
    </source>
</evidence>
<dbReference type="GO" id="GO:0005783">
    <property type="term" value="C:endoplasmic reticulum"/>
    <property type="evidence" value="ECO:0007669"/>
    <property type="project" value="UniProtKB-SubCell"/>
</dbReference>
<feature type="compositionally biased region" description="Polar residues" evidence="7">
    <location>
        <begin position="84"/>
        <end position="94"/>
    </location>
</feature>
<evidence type="ECO:0000256" key="1">
    <source>
        <dbReference type="ARBA" id="ARBA00004173"/>
    </source>
</evidence>
<evidence type="ECO:0000259" key="8">
    <source>
        <dbReference type="Pfam" id="PF00931"/>
    </source>
</evidence>
<dbReference type="EMBL" id="PDNB01000075">
    <property type="protein sequence ID" value="PGH11272.1"/>
    <property type="molecule type" value="Genomic_DNA"/>
</dbReference>
<comment type="caution">
    <text evidence="9">The sequence shown here is derived from an EMBL/GenBank/DDBJ whole genome shotgun (WGS) entry which is preliminary data.</text>
</comment>
<dbReference type="PANTHER" id="PTHR48182">
    <property type="entry name" value="PROTEIN SERAC1"/>
    <property type="match status" value="1"/>
</dbReference>
<dbReference type="GO" id="GO:0005739">
    <property type="term" value="C:mitochondrion"/>
    <property type="evidence" value="ECO:0007669"/>
    <property type="project" value="UniProtKB-SubCell"/>
</dbReference>
<dbReference type="Gene3D" id="3.40.50.1820">
    <property type="entry name" value="alpha/beta hydrolase"/>
    <property type="match status" value="1"/>
</dbReference>
<evidence type="ECO:0000256" key="4">
    <source>
        <dbReference type="ARBA" id="ARBA00022824"/>
    </source>
</evidence>
<feature type="domain" description="NB-ARC" evidence="8">
    <location>
        <begin position="368"/>
        <end position="518"/>
    </location>
</feature>
<gene>
    <name evidence="9" type="ORF">AJ79_05007</name>
</gene>
<dbReference type="SUPFAM" id="SSF52540">
    <property type="entry name" value="P-loop containing nucleoside triphosphate hydrolases"/>
    <property type="match status" value="1"/>
</dbReference>
<evidence type="ECO:0000256" key="6">
    <source>
        <dbReference type="ARBA" id="ARBA00023136"/>
    </source>
</evidence>
<dbReference type="GO" id="GO:0043531">
    <property type="term" value="F:ADP binding"/>
    <property type="evidence" value="ECO:0007669"/>
    <property type="project" value="InterPro"/>
</dbReference>
<reference evidence="9 10" key="1">
    <citation type="submission" date="2017-10" db="EMBL/GenBank/DDBJ databases">
        <title>Comparative genomics in systemic dimorphic fungi from Ajellomycetaceae.</title>
        <authorList>
            <person name="Munoz J.F."/>
            <person name="Mcewen J.G."/>
            <person name="Clay O.K."/>
            <person name="Cuomo C.A."/>
        </authorList>
    </citation>
    <scope>NUCLEOTIDE SEQUENCE [LARGE SCALE GENOMIC DNA]</scope>
    <source>
        <strain evidence="9 10">UAMH5409</strain>
    </source>
</reference>
<keyword evidence="10" id="KW-1185">Reference proteome</keyword>
<dbReference type="OrthoDB" id="4172297at2759"/>
<feature type="region of interest" description="Disordered" evidence="7">
    <location>
        <begin position="63"/>
        <end position="96"/>
    </location>
</feature>
<dbReference type="Proteomes" id="UP000223968">
    <property type="component" value="Unassembled WGS sequence"/>
</dbReference>
<proteinExistence type="predicted"/>
<organism evidence="9 10">
    <name type="scientific">Helicocarpus griseus UAMH5409</name>
    <dbReference type="NCBI Taxonomy" id="1447875"/>
    <lineage>
        <taxon>Eukaryota</taxon>
        <taxon>Fungi</taxon>
        <taxon>Dikarya</taxon>
        <taxon>Ascomycota</taxon>
        <taxon>Pezizomycotina</taxon>
        <taxon>Eurotiomycetes</taxon>
        <taxon>Eurotiomycetidae</taxon>
        <taxon>Onygenales</taxon>
        <taxon>Ajellomycetaceae</taxon>
        <taxon>Helicocarpus</taxon>
    </lineage>
</organism>
<comment type="subcellular location">
    <subcellularLocation>
        <location evidence="2">Endoplasmic reticulum</location>
    </subcellularLocation>
    <subcellularLocation>
        <location evidence="3">Membrane</location>
    </subcellularLocation>
    <subcellularLocation>
        <location evidence="1">Mitochondrion</location>
    </subcellularLocation>
</comment>
<keyword evidence="6" id="KW-0472">Membrane</keyword>
<keyword evidence="4" id="KW-0256">Endoplasmic reticulum</keyword>
<feature type="non-terminal residue" evidence="9">
    <location>
        <position position="802"/>
    </location>
</feature>
<dbReference type="PANTHER" id="PTHR48182:SF2">
    <property type="entry name" value="PROTEIN SERAC1"/>
    <property type="match status" value="1"/>
</dbReference>
<dbReference type="GO" id="GO:0016020">
    <property type="term" value="C:membrane"/>
    <property type="evidence" value="ECO:0007669"/>
    <property type="project" value="UniProtKB-SubCell"/>
</dbReference>
<dbReference type="SUPFAM" id="SSF53474">
    <property type="entry name" value="alpha/beta-Hydrolases"/>
    <property type="match status" value="1"/>
</dbReference>